<proteinExistence type="predicted"/>
<dbReference type="AlphaFoldDB" id="A0A0F8XWU1"/>
<comment type="caution">
    <text evidence="1">The sequence shown here is derived from an EMBL/GenBank/DDBJ whole genome shotgun (WGS) entry which is preliminary data.</text>
</comment>
<organism evidence="1">
    <name type="scientific">marine sediment metagenome</name>
    <dbReference type="NCBI Taxonomy" id="412755"/>
    <lineage>
        <taxon>unclassified sequences</taxon>
        <taxon>metagenomes</taxon>
        <taxon>ecological metagenomes</taxon>
    </lineage>
</organism>
<name>A0A0F8XWU1_9ZZZZ</name>
<dbReference type="EMBL" id="LAZR01060407">
    <property type="protein sequence ID" value="KKK65735.1"/>
    <property type="molecule type" value="Genomic_DNA"/>
</dbReference>
<evidence type="ECO:0000313" key="1">
    <source>
        <dbReference type="EMBL" id="KKK65735.1"/>
    </source>
</evidence>
<gene>
    <name evidence="1" type="ORF">LCGC14_2971170</name>
</gene>
<sequence>MQMICHFDVTDFAAWKEAFDADAEARRTAGLSVLQIWKHADSSTKASVLLDVNDRKKADDWLKRSDALSSDDKGTVTNATAVFVKSA</sequence>
<accession>A0A0F8XWU1</accession>
<protein>
    <recommendedName>
        <fullName evidence="2">Cyclase</fullName>
    </recommendedName>
</protein>
<reference evidence="1" key="1">
    <citation type="journal article" date="2015" name="Nature">
        <title>Complex archaea that bridge the gap between prokaryotes and eukaryotes.</title>
        <authorList>
            <person name="Spang A."/>
            <person name="Saw J.H."/>
            <person name="Jorgensen S.L."/>
            <person name="Zaremba-Niedzwiedzka K."/>
            <person name="Martijn J."/>
            <person name="Lind A.E."/>
            <person name="van Eijk R."/>
            <person name="Schleper C."/>
            <person name="Guy L."/>
            <person name="Ettema T.J."/>
        </authorList>
    </citation>
    <scope>NUCLEOTIDE SEQUENCE</scope>
</reference>
<evidence type="ECO:0008006" key="2">
    <source>
        <dbReference type="Google" id="ProtNLM"/>
    </source>
</evidence>